<dbReference type="EMBL" id="MCRM02000006">
    <property type="protein sequence ID" value="PNV75598.1"/>
    <property type="molecule type" value="Genomic_DNA"/>
</dbReference>
<reference evidence="7" key="1">
    <citation type="submission" date="2018-01" db="EMBL/GenBank/DDBJ databases">
        <title>Genomic characterization of Leptospira inadai serogroup Lyme isolated from captured rat in Brazil and comparative analysis with human reference strain.</title>
        <authorList>
            <person name="Moreno L.Z."/>
            <person name="Loureiro A.P."/>
            <person name="Miraglia F."/>
            <person name="Kremer F.S."/>
            <person name="Eslabao M.R."/>
            <person name="Dellagostin O.A."/>
            <person name="Lilenbaum W."/>
            <person name="Moreno A.M."/>
        </authorList>
    </citation>
    <scope>NUCLEOTIDE SEQUENCE [LARGE SCALE GENOMIC DNA]</scope>
    <source>
        <strain evidence="7">M34/99</strain>
    </source>
</reference>
<feature type="transmembrane region" description="Helical" evidence="5">
    <location>
        <begin position="343"/>
        <end position="366"/>
    </location>
</feature>
<feature type="transmembrane region" description="Helical" evidence="5">
    <location>
        <begin position="48"/>
        <end position="67"/>
    </location>
</feature>
<dbReference type="Proteomes" id="UP000094669">
    <property type="component" value="Unassembled WGS sequence"/>
</dbReference>
<evidence type="ECO:0000256" key="3">
    <source>
        <dbReference type="ARBA" id="ARBA00022989"/>
    </source>
</evidence>
<feature type="transmembrane region" description="Helical" evidence="5">
    <location>
        <begin position="253"/>
        <end position="273"/>
    </location>
</feature>
<dbReference type="Pfam" id="PF07690">
    <property type="entry name" value="MFS_1"/>
    <property type="match status" value="1"/>
</dbReference>
<keyword evidence="8" id="KW-1185">Reference proteome</keyword>
<sequence>MKQIDYNKPYRWIVLASYMTVIGVSQMIYLNFVSLMTEVQNLYGVSELLASTLTVCNPLLFTVVSMPAGAMTDRKGYRFTIRLGLLIMSVFACMRIYTGSFWLLLVCQIGNAIAQPFIMNGITKLAADWFAEEQRAVATGLGTAGMFAGLALGFSLPPHINQGFGLSGTMLVFAVITTVLSLIFFLVVKENHSTEPEEMAQLRSFTALSEVMHIVKDRSILIIVLMAFIAFGFFNGLTTWLEGILGQNGVGAMDVGNIGGVMILAGIIGSLVIPTISDLIKRRKPVLLFCGISGIVLILPLCLSSDLPLLYLYGGLIGFLFLPGFALLLVMSEEVAGPKRAGGAAAAVMLVGNAGGVIISVAMALLKSDTSGWRPAEYFLLGLLIMIFLLALFASESFRSEKVTIL</sequence>
<evidence type="ECO:0000256" key="4">
    <source>
        <dbReference type="ARBA" id="ARBA00023136"/>
    </source>
</evidence>
<evidence type="ECO:0000256" key="2">
    <source>
        <dbReference type="ARBA" id="ARBA00022692"/>
    </source>
</evidence>
<keyword evidence="3 5" id="KW-1133">Transmembrane helix</keyword>
<keyword evidence="4 5" id="KW-0472">Membrane</keyword>
<feature type="transmembrane region" description="Helical" evidence="5">
    <location>
        <begin position="168"/>
        <end position="188"/>
    </location>
</feature>
<dbReference type="InterPro" id="IPR049680">
    <property type="entry name" value="FLVCR1-2_SLC49-like"/>
</dbReference>
<dbReference type="Gene3D" id="1.20.1250.20">
    <property type="entry name" value="MFS general substrate transporter like domains"/>
    <property type="match status" value="2"/>
</dbReference>
<dbReference type="InterPro" id="IPR036259">
    <property type="entry name" value="MFS_trans_sf"/>
</dbReference>
<feature type="transmembrane region" description="Helical" evidence="5">
    <location>
        <begin position="79"/>
        <end position="97"/>
    </location>
</feature>
<evidence type="ECO:0000256" key="1">
    <source>
        <dbReference type="ARBA" id="ARBA00004141"/>
    </source>
</evidence>
<proteinExistence type="predicted"/>
<dbReference type="PROSITE" id="PS50850">
    <property type="entry name" value="MFS"/>
    <property type="match status" value="1"/>
</dbReference>
<feature type="transmembrane region" description="Helical" evidence="5">
    <location>
        <begin position="309"/>
        <end position="331"/>
    </location>
</feature>
<comment type="caution">
    <text evidence="7">The sequence shown here is derived from an EMBL/GenBank/DDBJ whole genome shotgun (WGS) entry which is preliminary data.</text>
</comment>
<dbReference type="InterPro" id="IPR020846">
    <property type="entry name" value="MFS_dom"/>
</dbReference>
<dbReference type="PANTHER" id="PTHR10924">
    <property type="entry name" value="MAJOR FACILITATOR SUPERFAMILY PROTEIN-RELATED"/>
    <property type="match status" value="1"/>
</dbReference>
<organism evidence="7 8">
    <name type="scientific">Leptospira inadai serovar Lyme</name>
    <dbReference type="NCBI Taxonomy" id="293084"/>
    <lineage>
        <taxon>Bacteria</taxon>
        <taxon>Pseudomonadati</taxon>
        <taxon>Spirochaetota</taxon>
        <taxon>Spirochaetia</taxon>
        <taxon>Leptospirales</taxon>
        <taxon>Leptospiraceae</taxon>
        <taxon>Leptospira</taxon>
    </lineage>
</organism>
<comment type="subcellular location">
    <subcellularLocation>
        <location evidence="1">Membrane</location>
        <topology evidence="1">Multi-pass membrane protein</topology>
    </subcellularLocation>
</comment>
<feature type="transmembrane region" description="Helical" evidence="5">
    <location>
        <begin position="12"/>
        <end position="36"/>
    </location>
</feature>
<feature type="domain" description="Major facilitator superfamily (MFS) profile" evidence="6">
    <location>
        <begin position="11"/>
        <end position="399"/>
    </location>
</feature>
<dbReference type="SUPFAM" id="SSF103473">
    <property type="entry name" value="MFS general substrate transporter"/>
    <property type="match status" value="1"/>
</dbReference>
<feature type="transmembrane region" description="Helical" evidence="5">
    <location>
        <begin position="285"/>
        <end position="303"/>
    </location>
</feature>
<dbReference type="RefSeq" id="WP_010417881.1">
    <property type="nucleotide sequence ID" value="NZ_MCRM02000006.1"/>
</dbReference>
<keyword evidence="2 5" id="KW-0812">Transmembrane</keyword>
<evidence type="ECO:0000259" key="6">
    <source>
        <dbReference type="PROSITE" id="PS50850"/>
    </source>
</evidence>
<evidence type="ECO:0000313" key="7">
    <source>
        <dbReference type="EMBL" id="PNV75598.1"/>
    </source>
</evidence>
<dbReference type="InterPro" id="IPR011701">
    <property type="entry name" value="MFS"/>
</dbReference>
<name>A0ABX4YJX7_9LEPT</name>
<evidence type="ECO:0000256" key="5">
    <source>
        <dbReference type="SAM" id="Phobius"/>
    </source>
</evidence>
<dbReference type="PANTHER" id="PTHR10924:SF6">
    <property type="entry name" value="SOLUTE CARRIER FAMILY 49 MEMBER A3"/>
    <property type="match status" value="1"/>
</dbReference>
<feature type="transmembrane region" description="Helical" evidence="5">
    <location>
        <begin position="378"/>
        <end position="395"/>
    </location>
</feature>
<feature type="transmembrane region" description="Helical" evidence="5">
    <location>
        <begin position="220"/>
        <end position="241"/>
    </location>
</feature>
<gene>
    <name evidence="7" type="ORF">BES34_008190</name>
</gene>
<accession>A0ABX4YJX7</accession>
<evidence type="ECO:0000313" key="8">
    <source>
        <dbReference type="Proteomes" id="UP000094669"/>
    </source>
</evidence>
<protein>
    <submittedName>
        <fullName evidence="7">MFS transporter</fullName>
    </submittedName>
</protein>